<dbReference type="OrthoDB" id="270742at2"/>
<keyword evidence="3" id="KW-0413">Isomerase</keyword>
<evidence type="ECO:0000256" key="1">
    <source>
        <dbReference type="SAM" id="SignalP"/>
    </source>
</evidence>
<name>A0A5C6RTR9_9FLAO</name>
<gene>
    <name evidence="3" type="ORF">FRY74_08780</name>
</gene>
<feature type="chain" id="PRO_5022934450" evidence="1">
    <location>
        <begin position="20"/>
        <end position="186"/>
    </location>
</feature>
<dbReference type="InterPro" id="IPR016087">
    <property type="entry name" value="Chalcone_isomerase"/>
</dbReference>
<dbReference type="Gene3D" id="3.50.70.10">
    <property type="match status" value="1"/>
</dbReference>
<reference evidence="3 4" key="1">
    <citation type="submission" date="2019-08" db="EMBL/GenBank/DDBJ databases">
        <title>Genome of Vicingus serpentipes NCIMB 15042.</title>
        <authorList>
            <person name="Bowman J.P."/>
        </authorList>
    </citation>
    <scope>NUCLEOTIDE SEQUENCE [LARGE SCALE GENOMIC DNA]</scope>
    <source>
        <strain evidence="3 4">NCIMB 15042</strain>
    </source>
</reference>
<protein>
    <submittedName>
        <fullName evidence="3">Chalcone isomerase</fullName>
    </submittedName>
</protein>
<evidence type="ECO:0000313" key="4">
    <source>
        <dbReference type="Proteomes" id="UP000321721"/>
    </source>
</evidence>
<dbReference type="RefSeq" id="WP_147100600.1">
    <property type="nucleotide sequence ID" value="NZ_VOOS01000003.1"/>
</dbReference>
<keyword evidence="4" id="KW-1185">Reference proteome</keyword>
<comment type="caution">
    <text evidence="3">The sequence shown here is derived from an EMBL/GenBank/DDBJ whole genome shotgun (WGS) entry which is preliminary data.</text>
</comment>
<accession>A0A5C6RTR9</accession>
<organism evidence="3 4">
    <name type="scientific">Vicingus serpentipes</name>
    <dbReference type="NCBI Taxonomy" id="1926625"/>
    <lineage>
        <taxon>Bacteria</taxon>
        <taxon>Pseudomonadati</taxon>
        <taxon>Bacteroidota</taxon>
        <taxon>Flavobacteriia</taxon>
        <taxon>Flavobacteriales</taxon>
        <taxon>Vicingaceae</taxon>
        <taxon>Vicingus</taxon>
    </lineage>
</organism>
<keyword evidence="1" id="KW-0732">Signal</keyword>
<feature type="signal peptide" evidence="1">
    <location>
        <begin position="1"/>
        <end position="19"/>
    </location>
</feature>
<dbReference type="AlphaFoldDB" id="A0A5C6RTR9"/>
<proteinExistence type="predicted"/>
<dbReference type="Pfam" id="PF16036">
    <property type="entry name" value="Chalcone_3"/>
    <property type="match status" value="1"/>
</dbReference>
<dbReference type="Proteomes" id="UP000321721">
    <property type="component" value="Unassembled WGS sequence"/>
</dbReference>
<evidence type="ECO:0000259" key="2">
    <source>
        <dbReference type="Pfam" id="PF16036"/>
    </source>
</evidence>
<sequence length="186" mass="20994">MKKLILTSIFVSLITLTFAQKEIAGVTIPTKVKFEETSLALNGAGIREKFWIDLYVGGLYTSQKYSDATSVMNDDKTMAIKLHIISSMITTKKMVDAVDEGFKKSMKGKQAELKDEIEKFKAIFTPEIKENDIYDLVYIPNKGTVVYKNSKPSITIKGLKFKQALFGIWFCNEPADDDLRDQMLGK</sequence>
<evidence type="ECO:0000313" key="3">
    <source>
        <dbReference type="EMBL" id="TXB65507.1"/>
    </source>
</evidence>
<feature type="domain" description="Chalcone isomerase" evidence="2">
    <location>
        <begin position="21"/>
        <end position="185"/>
    </location>
</feature>
<dbReference type="InterPro" id="IPR016088">
    <property type="entry name" value="Chalcone_isomerase_3-sand"/>
</dbReference>
<dbReference type="SUPFAM" id="SSF54626">
    <property type="entry name" value="Chalcone isomerase"/>
    <property type="match status" value="1"/>
</dbReference>
<dbReference type="GO" id="GO:0016872">
    <property type="term" value="F:intramolecular lyase activity"/>
    <property type="evidence" value="ECO:0007669"/>
    <property type="project" value="InterPro"/>
</dbReference>
<dbReference type="InterPro" id="IPR036298">
    <property type="entry name" value="Chalcone_isomerase_sf"/>
</dbReference>
<dbReference type="EMBL" id="VOOS01000003">
    <property type="protein sequence ID" value="TXB65507.1"/>
    <property type="molecule type" value="Genomic_DNA"/>
</dbReference>